<proteinExistence type="predicted"/>
<name>A0A658K5A9_PSEA0</name>
<dbReference type="AlphaFoldDB" id="A0A658K5A9"/>
<dbReference type="PANTHER" id="PTHR35007:SF1">
    <property type="entry name" value="PILUS ASSEMBLY PROTEIN"/>
    <property type="match status" value="1"/>
</dbReference>
<evidence type="ECO:0000259" key="7">
    <source>
        <dbReference type="Pfam" id="PF00482"/>
    </source>
</evidence>
<dbReference type="GO" id="GO:0005886">
    <property type="term" value="C:plasma membrane"/>
    <property type="evidence" value="ECO:0007669"/>
    <property type="project" value="UniProtKB-SubCell"/>
</dbReference>
<sequence>MQLGVSLPDAARDFAELYERDEFHLFALGLRVNHRYGGNASELMENLIKLIRDREQAGRQLRAMTGETRMTALVLALLPVGMAGYFLTVNPSYLLHMWSDDSGKIMLSMAFVLQATGCVVLWRMLRSI</sequence>
<dbReference type="Pfam" id="PF00482">
    <property type="entry name" value="T2SSF"/>
    <property type="match status" value="1"/>
</dbReference>
<dbReference type="PANTHER" id="PTHR35007">
    <property type="entry name" value="INTEGRAL MEMBRANE PROTEIN-RELATED"/>
    <property type="match status" value="1"/>
</dbReference>
<keyword evidence="4 6" id="KW-1133">Transmembrane helix</keyword>
<keyword evidence="5 6" id="KW-0472">Membrane</keyword>
<evidence type="ECO:0000256" key="4">
    <source>
        <dbReference type="ARBA" id="ARBA00022989"/>
    </source>
</evidence>
<evidence type="ECO:0000256" key="2">
    <source>
        <dbReference type="ARBA" id="ARBA00022475"/>
    </source>
</evidence>
<comment type="caution">
    <text evidence="8">The sequence shown here is derived from an EMBL/GenBank/DDBJ whole genome shotgun (WGS) entry which is preliminary data.</text>
</comment>
<organism evidence="8 9">
    <name type="scientific">Pseudomonas amygdali pv. photiniae</name>
    <dbReference type="NCBI Taxonomy" id="251724"/>
    <lineage>
        <taxon>Bacteria</taxon>
        <taxon>Pseudomonadati</taxon>
        <taxon>Pseudomonadota</taxon>
        <taxon>Gammaproteobacteria</taxon>
        <taxon>Pseudomonadales</taxon>
        <taxon>Pseudomonadaceae</taxon>
        <taxon>Pseudomonas</taxon>
        <taxon>Pseudomonas amygdali</taxon>
    </lineage>
</organism>
<dbReference type="InterPro" id="IPR018076">
    <property type="entry name" value="T2SS_GspF_dom"/>
</dbReference>
<evidence type="ECO:0000313" key="9">
    <source>
        <dbReference type="Proteomes" id="UP000270873"/>
    </source>
</evidence>
<accession>A0A658K5A9</accession>
<feature type="transmembrane region" description="Helical" evidence="6">
    <location>
        <begin position="105"/>
        <end position="125"/>
    </location>
</feature>
<keyword evidence="3 6" id="KW-0812">Transmembrane</keyword>
<feature type="domain" description="Type II secretion system protein GspF" evidence="7">
    <location>
        <begin position="1"/>
        <end position="87"/>
    </location>
</feature>
<feature type="transmembrane region" description="Helical" evidence="6">
    <location>
        <begin position="72"/>
        <end position="93"/>
    </location>
</feature>
<evidence type="ECO:0000256" key="6">
    <source>
        <dbReference type="SAM" id="Phobius"/>
    </source>
</evidence>
<comment type="subcellular location">
    <subcellularLocation>
        <location evidence="1">Cell membrane</location>
        <topology evidence="1">Multi-pass membrane protein</topology>
    </subcellularLocation>
</comment>
<protein>
    <submittedName>
        <fullName evidence="8">Type II secretion system protein F domain protein</fullName>
    </submittedName>
</protein>
<evidence type="ECO:0000256" key="5">
    <source>
        <dbReference type="ARBA" id="ARBA00023136"/>
    </source>
</evidence>
<dbReference type="EMBL" id="RBSP01000686">
    <property type="protein sequence ID" value="RMS44261.1"/>
    <property type="molecule type" value="Genomic_DNA"/>
</dbReference>
<keyword evidence="2" id="KW-1003">Cell membrane</keyword>
<evidence type="ECO:0000256" key="1">
    <source>
        <dbReference type="ARBA" id="ARBA00004651"/>
    </source>
</evidence>
<evidence type="ECO:0000256" key="3">
    <source>
        <dbReference type="ARBA" id="ARBA00022692"/>
    </source>
</evidence>
<gene>
    <name evidence="8" type="ORF">ALP66_01135</name>
</gene>
<reference evidence="8 9" key="1">
    <citation type="submission" date="2018-08" db="EMBL/GenBank/DDBJ databases">
        <title>Recombination of ecologically and evolutionarily significant loci maintains genetic cohesion in the Pseudomonas syringae species complex.</title>
        <authorList>
            <person name="Dillon M."/>
            <person name="Thakur S."/>
            <person name="Almeida R.N.D."/>
            <person name="Weir B.S."/>
            <person name="Guttman D.S."/>
        </authorList>
    </citation>
    <scope>NUCLEOTIDE SEQUENCE [LARGE SCALE GENOMIC DNA]</scope>
    <source>
        <strain evidence="8 9">ICMP 7847</strain>
    </source>
</reference>
<evidence type="ECO:0000313" key="8">
    <source>
        <dbReference type="EMBL" id="RMS44261.1"/>
    </source>
</evidence>
<dbReference type="Proteomes" id="UP000270873">
    <property type="component" value="Unassembled WGS sequence"/>
</dbReference>